<keyword evidence="2" id="KW-1185">Reference proteome</keyword>
<dbReference type="OrthoDB" id="10266568at2759"/>
<proteinExistence type="predicted"/>
<organism evidence="1 2">
    <name type="scientific">Apostasia shenzhenica</name>
    <dbReference type="NCBI Taxonomy" id="1088818"/>
    <lineage>
        <taxon>Eukaryota</taxon>
        <taxon>Viridiplantae</taxon>
        <taxon>Streptophyta</taxon>
        <taxon>Embryophyta</taxon>
        <taxon>Tracheophyta</taxon>
        <taxon>Spermatophyta</taxon>
        <taxon>Magnoliopsida</taxon>
        <taxon>Liliopsida</taxon>
        <taxon>Asparagales</taxon>
        <taxon>Orchidaceae</taxon>
        <taxon>Apostasioideae</taxon>
        <taxon>Apostasia</taxon>
    </lineage>
</organism>
<dbReference type="InterPro" id="IPR005024">
    <property type="entry name" value="Snf7_fam"/>
</dbReference>
<gene>
    <name evidence="1" type="ORF">AXF42_Ash016726</name>
</gene>
<dbReference type="EMBL" id="KZ451961">
    <property type="protein sequence ID" value="PKA57680.1"/>
    <property type="molecule type" value="Genomic_DNA"/>
</dbReference>
<evidence type="ECO:0000313" key="1">
    <source>
        <dbReference type="EMBL" id="PKA57680.1"/>
    </source>
</evidence>
<dbReference type="PANTHER" id="PTHR10476">
    <property type="entry name" value="CHARGED MULTIVESICULAR BODY PROTEIN"/>
    <property type="match status" value="1"/>
</dbReference>
<name>A0A2I0AQ50_9ASPA</name>
<dbReference type="AlphaFoldDB" id="A0A2I0AQ50"/>
<dbReference type="Gene3D" id="6.10.250.440">
    <property type="match status" value="1"/>
</dbReference>
<dbReference type="GO" id="GO:0007034">
    <property type="term" value="P:vacuolar transport"/>
    <property type="evidence" value="ECO:0007669"/>
    <property type="project" value="InterPro"/>
</dbReference>
<dbReference type="Proteomes" id="UP000236161">
    <property type="component" value="Unassembled WGS sequence"/>
</dbReference>
<evidence type="ECO:0000313" key="2">
    <source>
        <dbReference type="Proteomes" id="UP000236161"/>
    </source>
</evidence>
<sequence>MSETMDQFEKQFVNMEVQAEFMEAAMAGSTSLSTPETEVNSLMQQVADDYGLEVSVGLPQAAAHAIPTAKEEKVEEADLSRRLADLKAKG</sequence>
<reference evidence="1 2" key="1">
    <citation type="journal article" date="2017" name="Nature">
        <title>The Apostasia genome and the evolution of orchids.</title>
        <authorList>
            <person name="Zhang G.Q."/>
            <person name="Liu K.W."/>
            <person name="Li Z."/>
            <person name="Lohaus R."/>
            <person name="Hsiao Y.Y."/>
            <person name="Niu S.C."/>
            <person name="Wang J.Y."/>
            <person name="Lin Y.C."/>
            <person name="Xu Q."/>
            <person name="Chen L.J."/>
            <person name="Yoshida K."/>
            <person name="Fujiwara S."/>
            <person name="Wang Z.W."/>
            <person name="Zhang Y.Q."/>
            <person name="Mitsuda N."/>
            <person name="Wang M."/>
            <person name="Liu G.H."/>
            <person name="Pecoraro L."/>
            <person name="Huang H.X."/>
            <person name="Xiao X.J."/>
            <person name="Lin M."/>
            <person name="Wu X.Y."/>
            <person name="Wu W.L."/>
            <person name="Chen Y.Y."/>
            <person name="Chang S.B."/>
            <person name="Sakamoto S."/>
            <person name="Ohme-Takagi M."/>
            <person name="Yagi M."/>
            <person name="Zeng S.J."/>
            <person name="Shen C.Y."/>
            <person name="Yeh C.M."/>
            <person name="Luo Y.B."/>
            <person name="Tsai W.C."/>
            <person name="Van de Peer Y."/>
            <person name="Liu Z.J."/>
        </authorList>
    </citation>
    <scope>NUCLEOTIDE SEQUENCE [LARGE SCALE GENOMIC DNA]</scope>
    <source>
        <strain evidence="2">cv. Shenzhen</strain>
        <tissue evidence="1">Stem</tissue>
    </source>
</reference>
<dbReference type="STRING" id="1088818.A0A2I0AQ50"/>
<accession>A0A2I0AQ50</accession>
<protein>
    <submittedName>
        <fullName evidence="1">Uncharacterized protein</fullName>
    </submittedName>
</protein>